<feature type="compositionally biased region" description="Basic and acidic residues" evidence="1">
    <location>
        <begin position="69"/>
        <end position="81"/>
    </location>
</feature>
<reference evidence="2 3" key="1">
    <citation type="submission" date="2017-10" db="EMBL/GenBank/DDBJ databases">
        <title>Novel microbial diversity and functional potential in the marine mammal oral microbiome.</title>
        <authorList>
            <person name="Dudek N.K."/>
            <person name="Sun C.L."/>
            <person name="Burstein D."/>
            <person name="Kantor R.S."/>
            <person name="Aliaga Goltsman D.S."/>
            <person name="Bik E.M."/>
            <person name="Thomas B.C."/>
            <person name="Banfield J.F."/>
            <person name="Relman D.A."/>
        </authorList>
    </citation>
    <scope>NUCLEOTIDE SEQUENCE [LARGE SCALE GENOMIC DNA]</scope>
    <source>
        <strain evidence="2">DOLJORAL78_47_16</strain>
    </source>
</reference>
<comment type="caution">
    <text evidence="2">The sequence shown here is derived from an EMBL/GenBank/DDBJ whole genome shotgun (WGS) entry which is preliminary data.</text>
</comment>
<proteinExistence type="predicted"/>
<evidence type="ECO:0000256" key="1">
    <source>
        <dbReference type="SAM" id="MobiDB-lite"/>
    </source>
</evidence>
<gene>
    <name evidence="2" type="ORF">CSA56_00455</name>
</gene>
<organism evidence="2 3">
    <name type="scientific">candidate division KSB3 bacterium</name>
    <dbReference type="NCBI Taxonomy" id="2044937"/>
    <lineage>
        <taxon>Bacteria</taxon>
        <taxon>candidate division KSB3</taxon>
    </lineage>
</organism>
<dbReference type="AlphaFoldDB" id="A0A2G6KLT2"/>
<evidence type="ECO:0000313" key="3">
    <source>
        <dbReference type="Proteomes" id="UP000230821"/>
    </source>
</evidence>
<sequence length="81" mass="9465">MKNNEKEELFLKRRVKSIFNDDFSQSAAIEAILFRTRSQCKSRVFVDEVHLHSGLHLKTAVRRSGGGHQKTERLHRPHEQP</sequence>
<dbReference type="EMBL" id="PDSK01000017">
    <property type="protein sequence ID" value="PIE36350.1"/>
    <property type="molecule type" value="Genomic_DNA"/>
</dbReference>
<feature type="region of interest" description="Disordered" evidence="1">
    <location>
        <begin position="58"/>
        <end position="81"/>
    </location>
</feature>
<accession>A0A2G6KLT2</accession>
<evidence type="ECO:0000313" key="2">
    <source>
        <dbReference type="EMBL" id="PIE36350.1"/>
    </source>
</evidence>
<protein>
    <submittedName>
        <fullName evidence="2">Uncharacterized protein</fullName>
    </submittedName>
</protein>
<name>A0A2G6KLT2_9BACT</name>
<dbReference type="Proteomes" id="UP000230821">
    <property type="component" value="Unassembled WGS sequence"/>
</dbReference>